<name>A0A101PBN7_9ACTN</name>
<protein>
    <recommendedName>
        <fullName evidence="4">Tail assembly chaperone</fullName>
    </recommendedName>
</protein>
<reference evidence="2 3" key="1">
    <citation type="submission" date="2015-10" db="EMBL/GenBank/DDBJ databases">
        <title>Draft genome sequence of Streptomyces yokosukanensis DSM 40224, type strain for the species Streptomyces yokosukanensis.</title>
        <authorList>
            <person name="Ruckert C."/>
            <person name="Winkler A."/>
            <person name="Kalinowski J."/>
            <person name="Kampfer P."/>
            <person name="Glaeser S."/>
        </authorList>
    </citation>
    <scope>NUCLEOTIDE SEQUENCE [LARGE SCALE GENOMIC DNA]</scope>
    <source>
        <strain evidence="2 3">DSM 40224</strain>
    </source>
</reference>
<dbReference type="STRING" id="67386.AQI95_09550"/>
<dbReference type="AlphaFoldDB" id="A0A101PBN7"/>
<evidence type="ECO:0000313" key="3">
    <source>
        <dbReference type="Proteomes" id="UP000053127"/>
    </source>
</evidence>
<gene>
    <name evidence="2" type="ORF">AQI95_09550</name>
</gene>
<comment type="caution">
    <text evidence="2">The sequence shown here is derived from an EMBL/GenBank/DDBJ whole genome shotgun (WGS) entry which is preliminary data.</text>
</comment>
<feature type="compositionally biased region" description="Basic residues" evidence="1">
    <location>
        <begin position="78"/>
        <end position="88"/>
    </location>
</feature>
<dbReference type="OrthoDB" id="4230273at2"/>
<accession>A0A101PBN7</accession>
<dbReference type="EMBL" id="LMWN01000008">
    <property type="protein sequence ID" value="KUN08590.1"/>
    <property type="molecule type" value="Genomic_DNA"/>
</dbReference>
<organism evidence="2 3">
    <name type="scientific">Streptomyces yokosukanensis</name>
    <dbReference type="NCBI Taxonomy" id="67386"/>
    <lineage>
        <taxon>Bacteria</taxon>
        <taxon>Bacillati</taxon>
        <taxon>Actinomycetota</taxon>
        <taxon>Actinomycetes</taxon>
        <taxon>Kitasatosporales</taxon>
        <taxon>Streptomycetaceae</taxon>
        <taxon>Streptomyces</taxon>
    </lineage>
</organism>
<proteinExistence type="predicted"/>
<sequence>MIAGRGPSPALVLALVQRLPDTSLTVALASGGREHFGWGVDRHMAADIFDAVNQNTRATGQWGKGKAPKIPPFPRPQIKAKAKPKAGKRAASVAAIYKHFQRR</sequence>
<evidence type="ECO:0000313" key="2">
    <source>
        <dbReference type="EMBL" id="KUN08590.1"/>
    </source>
</evidence>
<evidence type="ECO:0008006" key="4">
    <source>
        <dbReference type="Google" id="ProtNLM"/>
    </source>
</evidence>
<dbReference type="Proteomes" id="UP000053127">
    <property type="component" value="Unassembled WGS sequence"/>
</dbReference>
<evidence type="ECO:0000256" key="1">
    <source>
        <dbReference type="SAM" id="MobiDB-lite"/>
    </source>
</evidence>
<keyword evidence="3" id="KW-1185">Reference proteome</keyword>
<feature type="region of interest" description="Disordered" evidence="1">
    <location>
        <begin position="57"/>
        <end position="89"/>
    </location>
</feature>